<dbReference type="InterPro" id="IPR003820">
    <property type="entry name" value="KdpC"/>
</dbReference>
<dbReference type="PIRSF" id="PIRSF001296">
    <property type="entry name" value="K_ATPase_KdpC"/>
    <property type="match status" value="1"/>
</dbReference>
<evidence type="ECO:0000313" key="12">
    <source>
        <dbReference type="EMBL" id="KAB8033511.1"/>
    </source>
</evidence>
<dbReference type="NCBIfam" id="NF001454">
    <property type="entry name" value="PRK00315.1"/>
    <property type="match status" value="1"/>
</dbReference>
<dbReference type="GO" id="GO:0005524">
    <property type="term" value="F:ATP binding"/>
    <property type="evidence" value="ECO:0007669"/>
    <property type="project" value="UniProtKB-UniRule"/>
</dbReference>
<dbReference type="AlphaFoldDB" id="A0A833JF30"/>
<dbReference type="GO" id="GO:0005886">
    <property type="term" value="C:plasma membrane"/>
    <property type="evidence" value="ECO:0007669"/>
    <property type="project" value="UniProtKB-SubCell"/>
</dbReference>
<evidence type="ECO:0000256" key="9">
    <source>
        <dbReference type="ARBA" id="ARBA00023065"/>
    </source>
</evidence>
<keyword evidence="1 11" id="KW-0813">Transport</keyword>
<keyword evidence="2 11" id="KW-1003">Cell membrane</keyword>
<dbReference type="Pfam" id="PF02669">
    <property type="entry name" value="KdpC"/>
    <property type="match status" value="1"/>
</dbReference>
<dbReference type="EMBL" id="WFLN01000004">
    <property type="protein sequence ID" value="KAB8033511.1"/>
    <property type="molecule type" value="Genomic_DNA"/>
</dbReference>
<evidence type="ECO:0000256" key="3">
    <source>
        <dbReference type="ARBA" id="ARBA00022538"/>
    </source>
</evidence>
<dbReference type="PANTHER" id="PTHR30042">
    <property type="entry name" value="POTASSIUM-TRANSPORTING ATPASE C CHAIN"/>
    <property type="match status" value="1"/>
</dbReference>
<keyword evidence="6 11" id="KW-0067">ATP-binding</keyword>
<dbReference type="GO" id="GO:0008556">
    <property type="term" value="F:P-type potassium transmembrane transporter activity"/>
    <property type="evidence" value="ECO:0007669"/>
    <property type="project" value="InterPro"/>
</dbReference>
<dbReference type="RefSeq" id="WP_152211597.1">
    <property type="nucleotide sequence ID" value="NZ_WFLN01000004.1"/>
</dbReference>
<evidence type="ECO:0000256" key="5">
    <source>
        <dbReference type="ARBA" id="ARBA00022741"/>
    </source>
</evidence>
<dbReference type="NCBIfam" id="TIGR00681">
    <property type="entry name" value="kdpC"/>
    <property type="match status" value="1"/>
</dbReference>
<evidence type="ECO:0000256" key="11">
    <source>
        <dbReference type="HAMAP-Rule" id="MF_00276"/>
    </source>
</evidence>
<comment type="caution">
    <text evidence="12">The sequence shown here is derived from an EMBL/GenBank/DDBJ whole genome shotgun (WGS) entry which is preliminary data.</text>
</comment>
<comment type="subunit">
    <text evidence="11">The system is composed of three essential subunits: KdpA, KdpB and KdpC.</text>
</comment>
<dbReference type="Proteomes" id="UP000442694">
    <property type="component" value="Unassembled WGS sequence"/>
</dbReference>
<keyword evidence="10 11" id="KW-0472">Membrane</keyword>
<evidence type="ECO:0000256" key="8">
    <source>
        <dbReference type="ARBA" id="ARBA00022989"/>
    </source>
</evidence>
<keyword evidence="13" id="KW-1185">Reference proteome</keyword>
<keyword evidence="4 11" id="KW-0812">Transmembrane</keyword>
<protein>
    <recommendedName>
        <fullName evidence="11">Potassium-transporting ATPase KdpC subunit</fullName>
    </recommendedName>
    <alternativeName>
        <fullName evidence="11">ATP phosphohydrolase [potassium-transporting] C chain</fullName>
    </alternativeName>
    <alternativeName>
        <fullName evidence="11">Potassium-binding and translocating subunit C</fullName>
    </alternativeName>
    <alternativeName>
        <fullName evidence="11">Potassium-translocating ATPase C chain</fullName>
    </alternativeName>
</protein>
<evidence type="ECO:0000256" key="2">
    <source>
        <dbReference type="ARBA" id="ARBA00022475"/>
    </source>
</evidence>
<keyword evidence="9 11" id="KW-0406">Ion transport</keyword>
<sequence length="194" mass="21304">MIKSIYRCIFLTLILFVLLGGIYPLIVTSVGKIFFPLQSNGGVEYIGSQAVGANLIGQNFSSTKYFHGRPSFAGTLGYDGLSSTPSNLASTNPKLFTDINMHIIKILKGNPTVKRTDIPVELVTYSGSGLDPHISLQSALIQIPRVAKSRNIREDKVTKLVHSSLEKPIFGFFGVDIINVLFLNLKLDNEFNNN</sequence>
<accession>A0A833JF30</accession>
<evidence type="ECO:0000256" key="10">
    <source>
        <dbReference type="ARBA" id="ARBA00023136"/>
    </source>
</evidence>
<comment type="function">
    <text evidence="11">Part of the high-affinity ATP-driven potassium transport (or Kdp) system, which catalyzes the hydrolysis of ATP coupled with the electrogenic transport of potassium into the cytoplasm. This subunit acts as a catalytic chaperone that increases the ATP-binding affinity of the ATP-hydrolyzing subunit KdpB by the formation of a transient KdpB/KdpC/ATP ternary complex.</text>
</comment>
<comment type="subcellular location">
    <subcellularLocation>
        <location evidence="11">Cell membrane</location>
        <topology evidence="11">Single-pass membrane protein</topology>
    </subcellularLocation>
</comment>
<evidence type="ECO:0000313" key="13">
    <source>
        <dbReference type="Proteomes" id="UP000442694"/>
    </source>
</evidence>
<reference evidence="12 13" key="1">
    <citation type="submission" date="2019-10" db="EMBL/GenBank/DDBJ databases">
        <title>New genus of Silvanigrellaceae.</title>
        <authorList>
            <person name="Pitt A."/>
            <person name="Hahn M.W."/>
        </authorList>
    </citation>
    <scope>NUCLEOTIDE SEQUENCE [LARGE SCALE GENOMIC DNA]</scope>
    <source>
        <strain evidence="12 13">33A1-SZDP</strain>
    </source>
</reference>
<keyword evidence="8 11" id="KW-1133">Transmembrane helix</keyword>
<keyword evidence="5 11" id="KW-0547">Nucleotide-binding</keyword>
<evidence type="ECO:0000256" key="1">
    <source>
        <dbReference type="ARBA" id="ARBA00022448"/>
    </source>
</evidence>
<dbReference type="PANTHER" id="PTHR30042:SF2">
    <property type="entry name" value="POTASSIUM-TRANSPORTING ATPASE KDPC SUBUNIT"/>
    <property type="match status" value="1"/>
</dbReference>
<evidence type="ECO:0000256" key="4">
    <source>
        <dbReference type="ARBA" id="ARBA00022692"/>
    </source>
</evidence>
<comment type="similarity">
    <text evidence="11">Belongs to the KdpC family.</text>
</comment>
<gene>
    <name evidence="11 12" type="primary">kdpC</name>
    <name evidence="12" type="ORF">GCL57_02060</name>
</gene>
<evidence type="ECO:0000256" key="6">
    <source>
        <dbReference type="ARBA" id="ARBA00022840"/>
    </source>
</evidence>
<keyword evidence="3 11" id="KW-0633">Potassium transport</keyword>
<keyword evidence="7 11" id="KW-0630">Potassium</keyword>
<dbReference type="HAMAP" id="MF_00276">
    <property type="entry name" value="KdpC"/>
    <property type="match status" value="1"/>
</dbReference>
<name>A0A833JF30_9BACT</name>
<proteinExistence type="inferred from homology"/>
<evidence type="ECO:0000256" key="7">
    <source>
        <dbReference type="ARBA" id="ARBA00022958"/>
    </source>
</evidence>
<organism evidence="12 13">
    <name type="scientific">Fluviispira multicolorata</name>
    <dbReference type="NCBI Taxonomy" id="2654512"/>
    <lineage>
        <taxon>Bacteria</taxon>
        <taxon>Pseudomonadati</taxon>
        <taxon>Bdellovibrionota</taxon>
        <taxon>Oligoflexia</taxon>
        <taxon>Silvanigrellales</taxon>
        <taxon>Silvanigrellaceae</taxon>
        <taxon>Fluviispira</taxon>
    </lineage>
</organism>